<evidence type="ECO:0000313" key="1">
    <source>
        <dbReference type="EMBL" id="CAI8760774.1"/>
    </source>
</evidence>
<dbReference type="Gene3D" id="2.40.128.340">
    <property type="match status" value="1"/>
</dbReference>
<protein>
    <recommendedName>
        <fullName evidence="3">VCBS repeat-containing protein</fullName>
    </recommendedName>
</protein>
<dbReference type="InterPro" id="IPR028994">
    <property type="entry name" value="Integrin_alpha_N"/>
</dbReference>
<accession>A0ABM9HXY9</accession>
<organism evidence="1 2">
    <name type="scientific">Methylocaldum szegediense</name>
    <dbReference type="NCBI Taxonomy" id="73780"/>
    <lineage>
        <taxon>Bacteria</taxon>
        <taxon>Pseudomonadati</taxon>
        <taxon>Pseudomonadota</taxon>
        <taxon>Gammaproteobacteria</taxon>
        <taxon>Methylococcales</taxon>
        <taxon>Methylococcaceae</taxon>
        <taxon>Methylocaldum</taxon>
    </lineage>
</organism>
<dbReference type="Proteomes" id="UP001162030">
    <property type="component" value="Chromosome"/>
</dbReference>
<keyword evidence="2" id="KW-1185">Reference proteome</keyword>
<evidence type="ECO:0000313" key="2">
    <source>
        <dbReference type="Proteomes" id="UP001162030"/>
    </source>
</evidence>
<sequence>MFKNKPIPMLRGTCFRHDGIYGKGRAMMKILSETRFSGVMASLLSAAMAVTTGLGSPPIRAQTNGCNSNDPGAPCFANVSDLLQGRRRLLPVDDLVVTSQIDAVNNVVLQTSNSSISAQLPYAITGSEVPSFVTAVGRMFNLPRDVIVTMTDGLINIRDQDPAGFVTKGFSVSGNPRGMAMADFNGDGFADIALLTADAVGSTSGLLRIVTASDVNNLDAGLFVSNGIGPEFVNFNIDISIAAGDFNGDGKAEVAIAQASPLNGGELLIYVFEVVTNPDGTIANQALRQVAASTVAINGVAETALTAGDYDGVLNANGLPDAELVIAYRFGANLAMNSIDVAPDTNNPGSYQLIPRGNTLLSTVLDSDSNAVAGLASGRLDWFGDTDQLVVAFNSQGAGIIGVFSFDNDLNFRAGGGSSQSPLMAMALGNYAQILGQNDPPNLQIAVVMADSESSLQLIINRVDPSNNFSVSAVSQTQILQGSSPSEIDEILMVSGDTQGRSLLLGPPERVTVVSHIQPDTILGLPPMHVDWITPVGGSAPEVLNISVFPNTFNAQYNFQDTTGTQASRKKTTSYTVATKESAEEKITYGIPGIDSVSATLKESATQTHQNTVAKTFNTYQGNSFRLSAQTVFDDRVAATADRFNLYSYPVIGHCVPLSGAQPLDGCPADMAPLHVQFSGPDNIVYIDLAEGAAIEWYQPVHEPGNVLSYPGSLSLLQANQPAATPLQLQSAGNDFWDSQSPEQVSVTWSEGGGQSVTSGSVSTHTFDTSVSVSGSANIEGFGLSGSASFDYNLSQSVSTLNTTSSTFSESTGVIVNRGIPGGPTSQSTYLYQGQSFIFGQMAPLGTIQDDLATGTTIQAQGFLAVGFAANPLSTGTIQSGDWWKQAYIAAPDVALNHPQRWLQKAPTGTNPQQVWFNCPVGFTSSQTSPACTPTQQTPTPANVSVASFYQMKGLFVTPGTAIGGPQITMATQGETVTLQARVYNYSLANMPTGTTVHVRFYAQPWDATAGRFQSLPDNPDAFAPAILIGEDQLGPIPAFCGGAQGDVDPCADDGAPQNWVYAQATWDTSTVEANTDWKFWVVVWMEENGQLVPEIQDHGLRAIPASSLNSLADVAVETYSNNLGFYNQTFHVASAPSEEPSEGLAAQEGRVLTIDRVEVPSDKVLLHQPVTIRAIHRGDSSHFDSVHAFFYDGDPEQGGVLFDHEIIPRIRANDVFTASVSYKPTTCGTHEIFVRSIPADGSTEPVIATATLKVTTDVHAELVSLANAIVTADLPHGLEKGLLAQIKAVQKLADWGKVAAARSLLAALKHEIKALSKKTISPKTTAPWLEEVDLILDCINN</sequence>
<gene>
    <name evidence="1" type="ORF">MSZNOR_0840</name>
</gene>
<dbReference type="EMBL" id="OX458333">
    <property type="protein sequence ID" value="CAI8760774.1"/>
    <property type="molecule type" value="Genomic_DNA"/>
</dbReference>
<name>A0ABM9HXY9_9GAMM</name>
<proteinExistence type="predicted"/>
<dbReference type="SUPFAM" id="SSF69318">
    <property type="entry name" value="Integrin alpha N-terminal domain"/>
    <property type="match status" value="1"/>
</dbReference>
<reference evidence="1 2" key="1">
    <citation type="submission" date="2023-03" db="EMBL/GenBank/DDBJ databases">
        <authorList>
            <person name="Pearce D."/>
        </authorList>
    </citation>
    <scope>NUCLEOTIDE SEQUENCE [LARGE SCALE GENOMIC DNA]</scope>
    <source>
        <strain evidence="1">Msz</strain>
    </source>
</reference>
<evidence type="ECO:0008006" key="3">
    <source>
        <dbReference type="Google" id="ProtNLM"/>
    </source>
</evidence>